<feature type="chain" id="PRO_5037043151" description="Apple domain-containing protein" evidence="1">
    <location>
        <begin position="21"/>
        <end position="324"/>
    </location>
</feature>
<dbReference type="GeneID" id="119733930"/>
<reference evidence="3" key="1">
    <citation type="submission" date="2022-11" db="UniProtKB">
        <authorList>
            <consortium name="EnsemblMetazoa"/>
        </authorList>
    </citation>
    <scope>IDENTIFICATION</scope>
</reference>
<keyword evidence="4" id="KW-1185">Reference proteome</keyword>
<keyword evidence="1" id="KW-0732">Signal</keyword>
<dbReference type="EnsemblMetazoa" id="XM_038207291.1">
    <property type="protein sequence ID" value="XP_038063219.1"/>
    <property type="gene ID" value="LOC119733930"/>
</dbReference>
<dbReference type="Proteomes" id="UP000887568">
    <property type="component" value="Unplaced"/>
</dbReference>
<protein>
    <recommendedName>
        <fullName evidence="2">Apple domain-containing protein</fullName>
    </recommendedName>
</protein>
<evidence type="ECO:0000256" key="1">
    <source>
        <dbReference type="SAM" id="SignalP"/>
    </source>
</evidence>
<proteinExistence type="predicted"/>
<feature type="signal peptide" evidence="1">
    <location>
        <begin position="1"/>
        <end position="20"/>
    </location>
</feature>
<organism evidence="3 4">
    <name type="scientific">Patiria miniata</name>
    <name type="common">Bat star</name>
    <name type="synonym">Asterina miniata</name>
    <dbReference type="NCBI Taxonomy" id="46514"/>
    <lineage>
        <taxon>Eukaryota</taxon>
        <taxon>Metazoa</taxon>
        <taxon>Echinodermata</taxon>
        <taxon>Eleutherozoa</taxon>
        <taxon>Asterozoa</taxon>
        <taxon>Asteroidea</taxon>
        <taxon>Valvatacea</taxon>
        <taxon>Valvatida</taxon>
        <taxon>Asterinidae</taxon>
        <taxon>Patiria</taxon>
    </lineage>
</organism>
<sequence>MDSAIRVIVLWLFCVTAVSGARVLAKFRPLTIPTDTYPYVPPSVYYGCAAACIKQATCRSFGVNATSCELRDANSQNLSTSGFVYFENQQVEQKDCRSTQLPDPTSDVFEAYPIFRTVELFSSVDALKANARCAESGAKLCNLGDLLRAYEVGYRHDQWGLFEHYGGLFEHDGGSGAKLIACNPSEREDCLGMPGETNYIHHQNPATGDLQGFCCPHCYQFQGYPILRRRKPVYFHERDRVGDFCRECSLFPCSLDQMKAAYEAGFRDEHWGHIDLRGTEIRPSACTSEEIAAGGCSFPDEGLIPNRTAPADVDSISYPYCCPK</sequence>
<dbReference type="InterPro" id="IPR003609">
    <property type="entry name" value="Pan_app"/>
</dbReference>
<dbReference type="AlphaFoldDB" id="A0A914AIJ1"/>
<feature type="domain" description="Apple" evidence="2">
    <location>
        <begin position="14"/>
        <end position="90"/>
    </location>
</feature>
<evidence type="ECO:0000259" key="2">
    <source>
        <dbReference type="PROSITE" id="PS50948"/>
    </source>
</evidence>
<accession>A0A914AIJ1</accession>
<dbReference type="PROSITE" id="PS50948">
    <property type="entry name" value="PAN"/>
    <property type="match status" value="1"/>
</dbReference>
<dbReference type="RefSeq" id="XP_038063219.1">
    <property type="nucleotide sequence ID" value="XM_038207291.1"/>
</dbReference>
<evidence type="ECO:0000313" key="3">
    <source>
        <dbReference type="EnsemblMetazoa" id="XP_038063219.1"/>
    </source>
</evidence>
<name>A0A914AIJ1_PATMI</name>
<evidence type="ECO:0000313" key="4">
    <source>
        <dbReference type="Proteomes" id="UP000887568"/>
    </source>
</evidence>